<feature type="domain" description="C2H2-type" evidence="2">
    <location>
        <begin position="8"/>
        <end position="35"/>
    </location>
</feature>
<evidence type="ECO:0000313" key="3">
    <source>
        <dbReference type="EMBL" id="KDQ32466.1"/>
    </source>
</evidence>
<keyword evidence="1" id="KW-0862">Zinc</keyword>
<dbReference type="VEuPathDB" id="FungiDB:PLEOSDRAFT_1080065"/>
<organism evidence="3 4">
    <name type="scientific">Pleurotus ostreatus (strain PC15)</name>
    <name type="common">Oyster mushroom</name>
    <dbReference type="NCBI Taxonomy" id="1137138"/>
    <lineage>
        <taxon>Eukaryota</taxon>
        <taxon>Fungi</taxon>
        <taxon>Dikarya</taxon>
        <taxon>Basidiomycota</taxon>
        <taxon>Agaricomycotina</taxon>
        <taxon>Agaricomycetes</taxon>
        <taxon>Agaricomycetidae</taxon>
        <taxon>Agaricales</taxon>
        <taxon>Pleurotineae</taxon>
        <taxon>Pleurotaceae</taxon>
        <taxon>Pleurotus</taxon>
    </lineage>
</organism>
<dbReference type="PROSITE" id="PS00028">
    <property type="entry name" value="ZINC_FINGER_C2H2_1"/>
    <property type="match status" value="1"/>
</dbReference>
<dbReference type="OrthoDB" id="2799352at2759"/>
<evidence type="ECO:0000256" key="1">
    <source>
        <dbReference type="PROSITE-ProRule" id="PRU00042"/>
    </source>
</evidence>
<dbReference type="InterPro" id="IPR013087">
    <property type="entry name" value="Znf_C2H2_type"/>
</dbReference>
<reference evidence="4" key="1">
    <citation type="journal article" date="2014" name="Proc. Natl. Acad. Sci. U.S.A.">
        <title>Extensive sampling of basidiomycete genomes demonstrates inadequacy of the white-rot/brown-rot paradigm for wood decay fungi.</title>
        <authorList>
            <person name="Riley R."/>
            <person name="Salamov A.A."/>
            <person name="Brown D.W."/>
            <person name="Nagy L.G."/>
            <person name="Floudas D."/>
            <person name="Held B.W."/>
            <person name="Levasseur A."/>
            <person name="Lombard V."/>
            <person name="Morin E."/>
            <person name="Otillar R."/>
            <person name="Lindquist E.A."/>
            <person name="Sun H."/>
            <person name="LaButti K.M."/>
            <person name="Schmutz J."/>
            <person name="Jabbour D."/>
            <person name="Luo H."/>
            <person name="Baker S.E."/>
            <person name="Pisabarro A.G."/>
            <person name="Walton J.D."/>
            <person name="Blanchette R.A."/>
            <person name="Henrissat B."/>
            <person name="Martin F."/>
            <person name="Cullen D."/>
            <person name="Hibbett D.S."/>
            <person name="Grigoriev I.V."/>
        </authorList>
    </citation>
    <scope>NUCLEOTIDE SEQUENCE [LARGE SCALE GENOMIC DNA]</scope>
    <source>
        <strain evidence="4">PC15</strain>
    </source>
</reference>
<gene>
    <name evidence="3" type="ORF">PLEOSDRAFT_1080065</name>
</gene>
<accession>A0A067P996</accession>
<proteinExistence type="predicted"/>
<dbReference type="InterPro" id="IPR022698">
    <property type="entry name" value="OrsD"/>
</dbReference>
<dbReference type="Pfam" id="PF12013">
    <property type="entry name" value="OrsD"/>
    <property type="match status" value="1"/>
</dbReference>
<dbReference type="InParanoid" id="A0A067P996"/>
<dbReference type="PROSITE" id="PS50157">
    <property type="entry name" value="ZINC_FINGER_C2H2_2"/>
    <property type="match status" value="1"/>
</dbReference>
<keyword evidence="1" id="KW-0863">Zinc-finger</keyword>
<keyword evidence="1" id="KW-0479">Metal-binding</keyword>
<dbReference type="AlphaFoldDB" id="A0A067P996"/>
<evidence type="ECO:0000313" key="4">
    <source>
        <dbReference type="Proteomes" id="UP000027073"/>
    </source>
</evidence>
<name>A0A067P996_PLEO1</name>
<sequence>MASSEGKHFCSICNKGWARKASFTEHMKINHHERYMLKLGSAHLFAYSKGDTPSPPVFWSSLHAFTFSTSPAVYSATFTISREDESQLLHVLRQLHIVSTETALAPKTLGPPVEGLAIHTGFRCNFCTYCTLKKTSMGKHVCKEAPVGSQFGSPFRTATVQTFWSVLHRHYFEVTAPLSTQPDDISLLDIYASKLLPDLTTTTHILQPIHPHELPLMVQMTGWHTHLADYLKDRRLVGDLLDLVQLPTRGSGSRLAKLGDVANEYLEIAGRRISKSPFEVRKMLKRYPMESVHFKPLEDSSTIRNYSTVLAKLANAIIKSIDSKRNKSGYQFPLSEDDIRHAHALLASLEDGVHMKSRVVAMHTLVQPMLSRFANVTESEDGSSKWVRGRNSCVAVLDDLIPSMYIITRRSQWVTGEHYTRCVAVLDGHKWIMRRLYAVHVNSQLHSKQVKANKTVVENYKSVMTALIANQATIEADGRHDYESLTHFVIVGAPHNSVSESQSHVTVRGYIDDAPAITIHVKFSRRWNVKEVRTFRGGLALTASDLDFVWPPIALDCSPAPTQISFI</sequence>
<dbReference type="Proteomes" id="UP000027073">
    <property type="component" value="Unassembled WGS sequence"/>
</dbReference>
<evidence type="ECO:0000259" key="2">
    <source>
        <dbReference type="PROSITE" id="PS50157"/>
    </source>
</evidence>
<protein>
    <recommendedName>
        <fullName evidence="2">C2H2-type domain-containing protein</fullName>
    </recommendedName>
</protein>
<dbReference type="STRING" id="1137138.A0A067P996"/>
<dbReference type="GO" id="GO:0008270">
    <property type="term" value="F:zinc ion binding"/>
    <property type="evidence" value="ECO:0007669"/>
    <property type="project" value="UniProtKB-KW"/>
</dbReference>
<dbReference type="HOGENOM" id="CLU_480680_0_0_1"/>
<dbReference type="EMBL" id="KL198004">
    <property type="protein sequence ID" value="KDQ32466.1"/>
    <property type="molecule type" value="Genomic_DNA"/>
</dbReference>